<comment type="caution">
    <text evidence="2">The sequence shown here is derived from an EMBL/GenBank/DDBJ whole genome shotgun (WGS) entry which is preliminary data.</text>
</comment>
<feature type="region of interest" description="Disordered" evidence="1">
    <location>
        <begin position="369"/>
        <end position="484"/>
    </location>
</feature>
<dbReference type="Proteomes" id="UP000709295">
    <property type="component" value="Unassembled WGS sequence"/>
</dbReference>
<sequence length="484" mass="54069">MTVDDAVEAPYCVVCRRSSSGKWRKHVFSRSHQQAAQQFLLHQVSRLQALRSGLTNVLWRCVFCDAALATADAPKHFGGESHRKQVETFCRQHRCDADRQTRPQLWLNAAQRREQLEAALAKREAGVEEQEKLQEEVETVDQASSQRVEAFLSSAASRLEEVESKRRRGVEETPVDEVATREQQDALLGPQTTGSRRCKTLTSSEGVLQNPLGRHDSTRVWGGGIVKLRTAEWIPWPIDQLVREEQTDHPEVQQTGVDNASFVHRMTELARGEGLSSIASVTWGASVGNVHTAAVPPWMVQTEEEYKQCNRRAQETPPPALPTQWNNKAETKDKKRRDIFSELQAKSDYGPDWLPNFGGVWQEGPRSMTKQAFRKAANTAKPSRPTRPTEPSPPQMNGPASAQHVLPAQNQLPLPSPPLPPRPTGHPTAPIDAPSKPQREASSLTLSESPQSHSKSTNPLDAKKQSLLAQKERLRAKMAARRRQ</sequence>
<feature type="compositionally biased region" description="Pro residues" evidence="1">
    <location>
        <begin position="414"/>
        <end position="424"/>
    </location>
</feature>
<dbReference type="AlphaFoldDB" id="A0A8J5M9I7"/>
<protein>
    <recommendedName>
        <fullName evidence="4">Coiled-coil domain-containing protein 84</fullName>
    </recommendedName>
</protein>
<keyword evidence="3" id="KW-1185">Reference proteome</keyword>
<name>A0A8J5M9I7_9STRA</name>
<reference evidence="2" key="1">
    <citation type="submission" date="2021-01" db="EMBL/GenBank/DDBJ databases">
        <title>Phytophthora aleatoria, a newly-described species from Pinus radiata is distinct from Phytophthora cactorum isolates based on comparative genomics.</title>
        <authorList>
            <person name="Mcdougal R."/>
            <person name="Panda P."/>
            <person name="Williams N."/>
            <person name="Studholme D.J."/>
        </authorList>
    </citation>
    <scope>NUCLEOTIDE SEQUENCE</scope>
    <source>
        <strain evidence="2">NZFS 4037</strain>
    </source>
</reference>
<organism evidence="2 3">
    <name type="scientific">Phytophthora aleatoria</name>
    <dbReference type="NCBI Taxonomy" id="2496075"/>
    <lineage>
        <taxon>Eukaryota</taxon>
        <taxon>Sar</taxon>
        <taxon>Stramenopiles</taxon>
        <taxon>Oomycota</taxon>
        <taxon>Peronosporomycetes</taxon>
        <taxon>Peronosporales</taxon>
        <taxon>Peronosporaceae</taxon>
        <taxon>Phytophthora</taxon>
    </lineage>
</organism>
<feature type="compositionally biased region" description="Polar residues" evidence="1">
    <location>
        <begin position="440"/>
        <end position="459"/>
    </location>
</feature>
<dbReference type="EMBL" id="JAENGY010000243">
    <property type="protein sequence ID" value="KAG6968315.1"/>
    <property type="molecule type" value="Genomic_DNA"/>
</dbReference>
<evidence type="ECO:0000313" key="3">
    <source>
        <dbReference type="Proteomes" id="UP000709295"/>
    </source>
</evidence>
<feature type="region of interest" description="Disordered" evidence="1">
    <location>
        <begin position="306"/>
        <end position="336"/>
    </location>
</feature>
<gene>
    <name evidence="2" type="ORF">JG688_00005873</name>
</gene>
<evidence type="ECO:0008006" key="4">
    <source>
        <dbReference type="Google" id="ProtNLM"/>
    </source>
</evidence>
<dbReference type="InterPro" id="IPR028015">
    <property type="entry name" value="CCDC84-like"/>
</dbReference>
<evidence type="ECO:0000256" key="1">
    <source>
        <dbReference type="SAM" id="MobiDB-lite"/>
    </source>
</evidence>
<accession>A0A8J5M9I7</accession>
<dbReference type="Pfam" id="PF14968">
    <property type="entry name" value="CCDC84"/>
    <property type="match status" value="1"/>
</dbReference>
<evidence type="ECO:0000313" key="2">
    <source>
        <dbReference type="EMBL" id="KAG6968315.1"/>
    </source>
</evidence>
<proteinExistence type="predicted"/>
<dbReference type="PANTHER" id="PTHR31198:SF1">
    <property type="entry name" value="CENTROSOMAL AT-AC SPLICING FACTOR"/>
    <property type="match status" value="1"/>
</dbReference>
<dbReference type="PANTHER" id="PTHR31198">
    <property type="entry name" value="COILED-COIL DOMAIN-CONTAINING PROTEIN 84"/>
    <property type="match status" value="1"/>
</dbReference>